<feature type="region of interest" description="Disordered" evidence="1">
    <location>
        <begin position="24"/>
        <end position="144"/>
    </location>
</feature>
<gene>
    <name evidence="2" type="ORF">B0T10DRAFT_235647</name>
</gene>
<dbReference type="EMBL" id="JAGPYM010000047">
    <property type="protein sequence ID" value="KAH6872050.1"/>
    <property type="molecule type" value="Genomic_DNA"/>
</dbReference>
<organism evidence="2 3">
    <name type="scientific">Thelonectria olida</name>
    <dbReference type="NCBI Taxonomy" id="1576542"/>
    <lineage>
        <taxon>Eukaryota</taxon>
        <taxon>Fungi</taxon>
        <taxon>Dikarya</taxon>
        <taxon>Ascomycota</taxon>
        <taxon>Pezizomycotina</taxon>
        <taxon>Sordariomycetes</taxon>
        <taxon>Hypocreomycetidae</taxon>
        <taxon>Hypocreales</taxon>
        <taxon>Nectriaceae</taxon>
        <taxon>Thelonectria</taxon>
    </lineage>
</organism>
<protein>
    <submittedName>
        <fullName evidence="2">Uncharacterized protein</fullName>
    </submittedName>
</protein>
<reference evidence="2 3" key="1">
    <citation type="journal article" date="2021" name="Nat. Commun.">
        <title>Genetic determinants of endophytism in the Arabidopsis root mycobiome.</title>
        <authorList>
            <person name="Mesny F."/>
            <person name="Miyauchi S."/>
            <person name="Thiergart T."/>
            <person name="Pickel B."/>
            <person name="Atanasova L."/>
            <person name="Karlsson M."/>
            <person name="Huettel B."/>
            <person name="Barry K.W."/>
            <person name="Haridas S."/>
            <person name="Chen C."/>
            <person name="Bauer D."/>
            <person name="Andreopoulos W."/>
            <person name="Pangilinan J."/>
            <person name="LaButti K."/>
            <person name="Riley R."/>
            <person name="Lipzen A."/>
            <person name="Clum A."/>
            <person name="Drula E."/>
            <person name="Henrissat B."/>
            <person name="Kohler A."/>
            <person name="Grigoriev I.V."/>
            <person name="Martin F.M."/>
            <person name="Hacquard S."/>
        </authorList>
    </citation>
    <scope>NUCLEOTIDE SEQUENCE [LARGE SCALE GENOMIC DNA]</scope>
    <source>
        <strain evidence="2 3">MPI-CAGE-CH-0241</strain>
    </source>
</reference>
<feature type="compositionally biased region" description="Low complexity" evidence="1">
    <location>
        <begin position="80"/>
        <end position="92"/>
    </location>
</feature>
<feature type="compositionally biased region" description="Basic and acidic residues" evidence="1">
    <location>
        <begin position="131"/>
        <end position="142"/>
    </location>
</feature>
<name>A0A9P8VQA3_9HYPO</name>
<evidence type="ECO:0000313" key="2">
    <source>
        <dbReference type="EMBL" id="KAH6872050.1"/>
    </source>
</evidence>
<comment type="caution">
    <text evidence="2">The sequence shown here is derived from an EMBL/GenBank/DDBJ whole genome shotgun (WGS) entry which is preliminary data.</text>
</comment>
<evidence type="ECO:0000256" key="1">
    <source>
        <dbReference type="SAM" id="MobiDB-lite"/>
    </source>
</evidence>
<evidence type="ECO:0000313" key="3">
    <source>
        <dbReference type="Proteomes" id="UP000777438"/>
    </source>
</evidence>
<dbReference type="Proteomes" id="UP000777438">
    <property type="component" value="Unassembled WGS sequence"/>
</dbReference>
<dbReference type="AlphaFoldDB" id="A0A9P8VQA3"/>
<sequence>MPLSEAFASEVVSRSEASGAISLFESGSHTPIIPSVTSTGNGSSQGIPGDPLKRARPAPDEPAGDVDQFAHGVAPLIVDGSSASGSLRHGSSPPDQMGLGKCEGYILDETDEHGRKKRRRGSESKNNAWVYDRESQPKDRFQDPYWDGCITPGNSQAFLADVNWELGKIGELG</sequence>
<accession>A0A9P8VQA3</accession>
<proteinExistence type="predicted"/>
<keyword evidence="3" id="KW-1185">Reference proteome</keyword>
<feature type="compositionally biased region" description="Polar residues" evidence="1">
    <location>
        <begin position="25"/>
        <end position="46"/>
    </location>
</feature>